<dbReference type="EMBL" id="QGNW01000033">
    <property type="protein sequence ID" value="RVX10812.1"/>
    <property type="molecule type" value="Genomic_DNA"/>
</dbReference>
<gene>
    <name evidence="2" type="ORF">CK203_018146</name>
</gene>
<evidence type="ECO:0000256" key="1">
    <source>
        <dbReference type="SAM" id="MobiDB-lite"/>
    </source>
</evidence>
<proteinExistence type="predicted"/>
<feature type="compositionally biased region" description="Acidic residues" evidence="1">
    <location>
        <begin position="83"/>
        <end position="96"/>
    </location>
</feature>
<sequence length="246" mass="26585">MCVVGASCAEPLPLMTPLMEETGAERQGLPLCESSSLALVLMKGLAVGRSRPARDLRFDISGRLQDRLLETIEVSCSSAQEDHPEESETEMVDENPTDPVLVPDEGSPEETQPTVNDGGPDPGEESHHNALSGGSPVDDATCTSASPSNYAELEEMLKWIPPDSDVTLPSARMFEGAEMLVSGIRGMVQQRDLFSDLLRISDHMKAFVSRLMSGEEELRSRLEQAKASLSAARRASEESAKALKKS</sequence>
<dbReference type="Gramene" id="Vitis10g01015.t01">
    <property type="protein sequence ID" value="Vitis10g01015.t01.CDS"/>
    <property type="gene ID" value="Vitis10g01015"/>
</dbReference>
<organism evidence="2 3">
    <name type="scientific">Vitis vinifera</name>
    <name type="common">Grape</name>
    <dbReference type="NCBI Taxonomy" id="29760"/>
    <lineage>
        <taxon>Eukaryota</taxon>
        <taxon>Viridiplantae</taxon>
        <taxon>Streptophyta</taxon>
        <taxon>Embryophyta</taxon>
        <taxon>Tracheophyta</taxon>
        <taxon>Spermatophyta</taxon>
        <taxon>Magnoliopsida</taxon>
        <taxon>eudicotyledons</taxon>
        <taxon>Gunneridae</taxon>
        <taxon>Pentapetalae</taxon>
        <taxon>rosids</taxon>
        <taxon>Vitales</taxon>
        <taxon>Vitaceae</taxon>
        <taxon>Viteae</taxon>
        <taxon>Vitis</taxon>
    </lineage>
</organism>
<accession>A0A438JPE6</accession>
<evidence type="ECO:0000313" key="3">
    <source>
        <dbReference type="Proteomes" id="UP000288805"/>
    </source>
</evidence>
<reference evidence="2 3" key="1">
    <citation type="journal article" date="2018" name="PLoS Genet.">
        <title>Population sequencing reveals clonal diversity and ancestral inbreeding in the grapevine cultivar Chardonnay.</title>
        <authorList>
            <person name="Roach M.J."/>
            <person name="Johnson D.L."/>
            <person name="Bohlmann J."/>
            <person name="van Vuuren H.J."/>
            <person name="Jones S.J."/>
            <person name="Pretorius I.S."/>
            <person name="Schmidt S.A."/>
            <person name="Borneman A.R."/>
        </authorList>
    </citation>
    <scope>NUCLEOTIDE SEQUENCE [LARGE SCALE GENOMIC DNA]</scope>
    <source>
        <strain evidence="3">cv. Chardonnay</strain>
        <tissue evidence="2">Leaf</tissue>
    </source>
</reference>
<feature type="region of interest" description="Disordered" evidence="1">
    <location>
        <begin position="76"/>
        <end position="145"/>
    </location>
</feature>
<name>A0A438JPE6_VITVI</name>
<evidence type="ECO:0000313" key="2">
    <source>
        <dbReference type="EMBL" id="RVX10812.1"/>
    </source>
</evidence>
<dbReference type="Proteomes" id="UP000288805">
    <property type="component" value="Unassembled WGS sequence"/>
</dbReference>
<dbReference type="AlphaFoldDB" id="A0A438JPE6"/>
<comment type="caution">
    <text evidence="2">The sequence shown here is derived from an EMBL/GenBank/DDBJ whole genome shotgun (WGS) entry which is preliminary data.</text>
</comment>
<protein>
    <submittedName>
        <fullName evidence="2">Uncharacterized protein</fullName>
    </submittedName>
</protein>